<dbReference type="RefSeq" id="WP_256304019.1">
    <property type="nucleotide sequence ID" value="NZ_JANFYG010000010.1"/>
</dbReference>
<name>A0AAW5JRT7_9FIRM</name>
<feature type="transmembrane region" description="Helical" evidence="6">
    <location>
        <begin position="496"/>
        <end position="517"/>
    </location>
</feature>
<feature type="transmembrane region" description="Helical" evidence="6">
    <location>
        <begin position="376"/>
        <end position="396"/>
    </location>
</feature>
<dbReference type="PIRSF" id="PIRSF038958">
    <property type="entry name" value="PG_synth_SpoVB"/>
    <property type="match status" value="1"/>
</dbReference>
<feature type="transmembrane region" description="Helical" evidence="6">
    <location>
        <begin position="299"/>
        <end position="321"/>
    </location>
</feature>
<dbReference type="PANTHER" id="PTHR30250">
    <property type="entry name" value="PST FAMILY PREDICTED COLANIC ACID TRANSPORTER"/>
    <property type="match status" value="1"/>
</dbReference>
<keyword evidence="4 6" id="KW-1133">Transmembrane helix</keyword>
<dbReference type="InterPro" id="IPR024923">
    <property type="entry name" value="PG_synth_SpoVB"/>
</dbReference>
<feature type="transmembrane region" description="Helical" evidence="6">
    <location>
        <begin position="236"/>
        <end position="256"/>
    </location>
</feature>
<feature type="transmembrane region" description="Helical" evidence="6">
    <location>
        <begin position="122"/>
        <end position="143"/>
    </location>
</feature>
<organism evidence="7 8">
    <name type="scientific">Intestinimonas massiliensis</name>
    <name type="common">ex Afouda et al. 2020</name>
    <dbReference type="NCBI Taxonomy" id="1673721"/>
    <lineage>
        <taxon>Bacteria</taxon>
        <taxon>Bacillati</taxon>
        <taxon>Bacillota</taxon>
        <taxon>Clostridia</taxon>
        <taxon>Eubacteriales</taxon>
        <taxon>Intestinimonas</taxon>
    </lineage>
</organism>
<feature type="transmembrane region" description="Helical" evidence="6">
    <location>
        <begin position="164"/>
        <end position="183"/>
    </location>
</feature>
<dbReference type="Proteomes" id="UP001204562">
    <property type="component" value="Unassembled WGS sequence"/>
</dbReference>
<proteinExistence type="predicted"/>
<dbReference type="GO" id="GO:0005886">
    <property type="term" value="C:plasma membrane"/>
    <property type="evidence" value="ECO:0007669"/>
    <property type="project" value="UniProtKB-SubCell"/>
</dbReference>
<evidence type="ECO:0000256" key="5">
    <source>
        <dbReference type="ARBA" id="ARBA00023136"/>
    </source>
</evidence>
<feature type="transmembrane region" description="Helical" evidence="6">
    <location>
        <begin position="403"/>
        <end position="423"/>
    </location>
</feature>
<feature type="transmembrane region" description="Helical" evidence="6">
    <location>
        <begin position="89"/>
        <end position="110"/>
    </location>
</feature>
<comment type="caution">
    <text evidence="7">The sequence shown here is derived from an EMBL/GenBank/DDBJ whole genome shotgun (WGS) entry which is preliminary data.</text>
</comment>
<keyword evidence="2" id="KW-1003">Cell membrane</keyword>
<evidence type="ECO:0000256" key="1">
    <source>
        <dbReference type="ARBA" id="ARBA00004651"/>
    </source>
</evidence>
<reference evidence="7" key="1">
    <citation type="submission" date="2022-06" db="EMBL/GenBank/DDBJ databases">
        <title>Isolation of gut microbiota from human fecal samples.</title>
        <authorList>
            <person name="Pamer E.G."/>
            <person name="Barat B."/>
            <person name="Waligurski E."/>
            <person name="Medina S."/>
            <person name="Paddock L."/>
            <person name="Mostad J."/>
        </authorList>
    </citation>
    <scope>NUCLEOTIDE SEQUENCE</scope>
    <source>
        <strain evidence="7">DFI.9.91</strain>
    </source>
</reference>
<dbReference type="CDD" id="cd13124">
    <property type="entry name" value="MATE_SpoVB_like"/>
    <property type="match status" value="1"/>
</dbReference>
<evidence type="ECO:0000256" key="3">
    <source>
        <dbReference type="ARBA" id="ARBA00022692"/>
    </source>
</evidence>
<dbReference type="EMBL" id="JANFYS010000017">
    <property type="protein sequence ID" value="MCQ4770619.1"/>
    <property type="molecule type" value="Genomic_DNA"/>
</dbReference>
<gene>
    <name evidence="7" type="ORF">NE579_09100</name>
</gene>
<keyword evidence="5 6" id="KW-0472">Membrane</keyword>
<feature type="transmembrane region" description="Helical" evidence="6">
    <location>
        <begin position="9"/>
        <end position="31"/>
    </location>
</feature>
<protein>
    <submittedName>
        <fullName evidence="7">Polysaccharide biosynthesis protein</fullName>
    </submittedName>
</protein>
<evidence type="ECO:0000256" key="2">
    <source>
        <dbReference type="ARBA" id="ARBA00022475"/>
    </source>
</evidence>
<evidence type="ECO:0000313" key="7">
    <source>
        <dbReference type="EMBL" id="MCQ4770619.1"/>
    </source>
</evidence>
<feature type="transmembrane region" description="Helical" evidence="6">
    <location>
        <begin position="470"/>
        <end position="490"/>
    </location>
</feature>
<feature type="transmembrane region" description="Helical" evidence="6">
    <location>
        <begin position="429"/>
        <end position="450"/>
    </location>
</feature>
<accession>A0AAW5JRT7</accession>
<evidence type="ECO:0000256" key="4">
    <source>
        <dbReference type="ARBA" id="ARBA00022989"/>
    </source>
</evidence>
<comment type="subcellular location">
    <subcellularLocation>
        <location evidence="1">Cell membrane</location>
        <topology evidence="1">Multi-pass membrane protein</topology>
    </subcellularLocation>
</comment>
<feature type="transmembrane region" description="Helical" evidence="6">
    <location>
        <begin position="189"/>
        <end position="209"/>
    </location>
</feature>
<dbReference type="InterPro" id="IPR050833">
    <property type="entry name" value="Poly_Biosynth_Transport"/>
</dbReference>
<dbReference type="PANTHER" id="PTHR30250:SF21">
    <property type="entry name" value="LIPID II FLIPPASE MURJ"/>
    <property type="match status" value="1"/>
</dbReference>
<sequence>MARQEKKSTFFGGAAILAAGIAIVKIIGAIYKIPLGNILGDEGFGHFNNAYVIYNLLLMVSTAGLPVALSKTISEANALGRRNQVHRVFNVALVTFFLLGAVSFAVMFILAQPLANLQGDGMAVHAVQAIAPACFFVCVLSTFRGYAQGHSNMVPTAVSQVIEALGKLVIGLALAWLLVSRGAASSDSAAGAIFGVTSGAGICLIYLILDHIGRRRREIGRLDDQPEAHGTILRRLLVIAVPITICASVTPITSWLDTAQVQNILRDILQAQPAEWYDQAGVTDPVVAAYGAYQKAITIYNLPSSFMVAITASVVPAIAACRARRDFVGAGRIAESSMRIGMLLALPAGIGLLSLASPIMYLLYPGTDHAIADPSMMLLGVASIFVCIMLVCNSVLQASGFVNLPIVIMVAGCAAKLIVNNFMVRSVGAVGAAVGTLVCYVIVAVAELALIKRVIPAAPSYSRVFIKPTVAAAVMGAAVWAVYGLLHRFLGNTLSALGAIGVGVAVYFGLVVALHAISKDDLSLMPKGEKIAKILRL</sequence>
<dbReference type="InterPro" id="IPR002797">
    <property type="entry name" value="Polysacc_synth"/>
</dbReference>
<feature type="transmembrane region" description="Helical" evidence="6">
    <location>
        <begin position="51"/>
        <end position="69"/>
    </location>
</feature>
<evidence type="ECO:0000256" key="6">
    <source>
        <dbReference type="SAM" id="Phobius"/>
    </source>
</evidence>
<evidence type="ECO:0000313" key="8">
    <source>
        <dbReference type="Proteomes" id="UP001204562"/>
    </source>
</evidence>
<dbReference type="AlphaFoldDB" id="A0AAW5JRT7"/>
<feature type="transmembrane region" description="Helical" evidence="6">
    <location>
        <begin position="342"/>
        <end position="364"/>
    </location>
</feature>
<dbReference type="Pfam" id="PF01943">
    <property type="entry name" value="Polysacc_synt"/>
    <property type="match status" value="1"/>
</dbReference>
<keyword evidence="3 6" id="KW-0812">Transmembrane</keyword>